<evidence type="ECO:0000256" key="1">
    <source>
        <dbReference type="SAM" id="MobiDB-lite"/>
    </source>
</evidence>
<gene>
    <name evidence="2" type="ORF">JOF43_001968</name>
</gene>
<organism evidence="2 3">
    <name type="scientific">Brachybacterium sacelli</name>
    <dbReference type="NCBI Taxonomy" id="173364"/>
    <lineage>
        <taxon>Bacteria</taxon>
        <taxon>Bacillati</taxon>
        <taxon>Actinomycetota</taxon>
        <taxon>Actinomycetes</taxon>
        <taxon>Micrococcales</taxon>
        <taxon>Dermabacteraceae</taxon>
        <taxon>Brachybacterium</taxon>
    </lineage>
</organism>
<dbReference type="EMBL" id="JAGIOD010000001">
    <property type="protein sequence ID" value="MBP2382011.1"/>
    <property type="molecule type" value="Genomic_DNA"/>
</dbReference>
<accession>A0ABS4X0M0</accession>
<feature type="region of interest" description="Disordered" evidence="1">
    <location>
        <begin position="142"/>
        <end position="161"/>
    </location>
</feature>
<protein>
    <submittedName>
        <fullName evidence="2">Uncharacterized protein</fullName>
    </submittedName>
</protein>
<dbReference type="RefSeq" id="WP_209901597.1">
    <property type="nucleotide sequence ID" value="NZ_BAAAJW010000011.1"/>
</dbReference>
<dbReference type="Proteomes" id="UP001519290">
    <property type="component" value="Unassembled WGS sequence"/>
</dbReference>
<keyword evidence="3" id="KW-1185">Reference proteome</keyword>
<reference evidence="2 3" key="1">
    <citation type="submission" date="2021-03" db="EMBL/GenBank/DDBJ databases">
        <title>Sequencing the genomes of 1000 actinobacteria strains.</title>
        <authorList>
            <person name="Klenk H.-P."/>
        </authorList>
    </citation>
    <scope>NUCLEOTIDE SEQUENCE [LARGE SCALE GENOMIC DNA]</scope>
    <source>
        <strain evidence="2 3">DSM 14566</strain>
    </source>
</reference>
<evidence type="ECO:0000313" key="3">
    <source>
        <dbReference type="Proteomes" id="UP001519290"/>
    </source>
</evidence>
<evidence type="ECO:0000313" key="2">
    <source>
        <dbReference type="EMBL" id="MBP2382011.1"/>
    </source>
</evidence>
<proteinExistence type="predicted"/>
<name>A0ABS4X0M0_9MICO</name>
<comment type="caution">
    <text evidence="2">The sequence shown here is derived from an EMBL/GenBank/DDBJ whole genome shotgun (WGS) entry which is preliminary data.</text>
</comment>
<sequence>MTSDPRQLREHAVALRHGADRLTLLRLRLANTIVDVTRSEDAATRRLGERVRECWTDQQYTELGRIASGLRTSASRLDEVAIAGERSSGRRLGGYQGAGFLGRGDDAHRHVGEVAEFVGTASGASIGGFPLVPSAGEGLLSHPSHTLGIDTPTYDEDAETE</sequence>